<proteinExistence type="predicted"/>
<evidence type="ECO:0000256" key="1">
    <source>
        <dbReference type="SAM" id="MobiDB-lite"/>
    </source>
</evidence>
<reference evidence="3 4" key="1">
    <citation type="submission" date="2014-08" db="EMBL/GenBank/DDBJ databases">
        <title>Porphyromonas gulae strain:COT-052_OH1451 Genome sequencing.</title>
        <authorList>
            <person name="Wallis C."/>
            <person name="Deusch O."/>
            <person name="O'Flynn C."/>
            <person name="Davis I."/>
            <person name="Jospin G."/>
            <person name="Darling A.E."/>
            <person name="Coil D.A."/>
            <person name="Alexiev A."/>
            <person name="Horsfall A."/>
            <person name="Kirkwood N."/>
            <person name="Harris S."/>
            <person name="Eisen J.A."/>
        </authorList>
    </citation>
    <scope>NUCLEOTIDE SEQUENCE [LARGE SCALE GENOMIC DNA]</scope>
    <source>
        <strain evidence="4">COT-052 OH1451</strain>
    </source>
</reference>
<evidence type="ECO:0008006" key="5">
    <source>
        <dbReference type="Google" id="ProtNLM"/>
    </source>
</evidence>
<evidence type="ECO:0000256" key="2">
    <source>
        <dbReference type="SAM" id="Phobius"/>
    </source>
</evidence>
<sequence length="197" mass="21881">MNKSLTILIYTLVWVLLIVLQSLALESANPGTPSFWNMPSAYYAVWIVDAYIIALYYINYFLIAPAMIKRLLFRPYIVLSLALGGIGMLLPVIFHHAWQWTVPGTAEGQMPLYGEGFIAAIAAIAVGLSVRGVREWVRLARRNTNLEIALKNKSIAYDRAEARLRSLEQPVSFRDLGTGAKVENAPSSTPVSPQTNE</sequence>
<dbReference type="EMBL" id="JRAI01000002">
    <property type="protein sequence ID" value="KGN88270.1"/>
    <property type="molecule type" value="Genomic_DNA"/>
</dbReference>
<keyword evidence="2" id="KW-1133">Transmembrane helix</keyword>
<dbReference type="Proteomes" id="UP000030130">
    <property type="component" value="Unassembled WGS sequence"/>
</dbReference>
<feature type="compositionally biased region" description="Polar residues" evidence="1">
    <location>
        <begin position="185"/>
        <end position="197"/>
    </location>
</feature>
<gene>
    <name evidence="3" type="ORF">HR08_00290</name>
</gene>
<dbReference type="AlphaFoldDB" id="A0A099WVR7"/>
<comment type="caution">
    <text evidence="3">The sequence shown here is derived from an EMBL/GenBank/DDBJ whole genome shotgun (WGS) entry which is preliminary data.</text>
</comment>
<organism evidence="3 4">
    <name type="scientific">Porphyromonas gulae</name>
    <dbReference type="NCBI Taxonomy" id="111105"/>
    <lineage>
        <taxon>Bacteria</taxon>
        <taxon>Pseudomonadati</taxon>
        <taxon>Bacteroidota</taxon>
        <taxon>Bacteroidia</taxon>
        <taxon>Bacteroidales</taxon>
        <taxon>Porphyromonadaceae</taxon>
        <taxon>Porphyromonas</taxon>
    </lineage>
</organism>
<feature type="region of interest" description="Disordered" evidence="1">
    <location>
        <begin position="175"/>
        <end position="197"/>
    </location>
</feature>
<feature type="transmembrane region" description="Helical" evidence="2">
    <location>
        <begin position="76"/>
        <end position="98"/>
    </location>
</feature>
<protein>
    <recommendedName>
        <fullName evidence="5">Histidine kinase</fullName>
    </recommendedName>
</protein>
<dbReference type="STRING" id="111105.HR09_05830"/>
<keyword evidence="2" id="KW-0472">Membrane</keyword>
<feature type="transmembrane region" description="Helical" evidence="2">
    <location>
        <begin position="40"/>
        <end position="64"/>
    </location>
</feature>
<feature type="transmembrane region" description="Helical" evidence="2">
    <location>
        <begin position="110"/>
        <end position="133"/>
    </location>
</feature>
<evidence type="ECO:0000313" key="4">
    <source>
        <dbReference type="Proteomes" id="UP000030130"/>
    </source>
</evidence>
<keyword evidence="2" id="KW-0812">Transmembrane</keyword>
<name>A0A099WVR7_9PORP</name>
<accession>A0A099WVR7</accession>
<dbReference type="RefSeq" id="WP_039418902.1">
    <property type="nucleotide sequence ID" value="NZ_JRAI01000002.1"/>
</dbReference>
<dbReference type="OrthoDB" id="1014895at2"/>
<dbReference type="GeneID" id="57239852"/>
<evidence type="ECO:0000313" key="3">
    <source>
        <dbReference type="EMBL" id="KGN88270.1"/>
    </source>
</evidence>